<dbReference type="InterPro" id="IPR003146">
    <property type="entry name" value="M14A_act_pep"/>
</dbReference>
<evidence type="ECO:0000313" key="18">
    <source>
        <dbReference type="EnsemblMetazoa" id="LLOJ009292-PA"/>
    </source>
</evidence>
<keyword evidence="19" id="KW-1185">Reference proteome</keyword>
<dbReference type="SUPFAM" id="SSF54897">
    <property type="entry name" value="Protease propeptides/inhibitors"/>
    <property type="match status" value="3"/>
</dbReference>
<dbReference type="FunFam" id="3.40.630.10:FF:000040">
    <property type="entry name" value="zinc carboxypeptidase"/>
    <property type="match status" value="2"/>
</dbReference>
<evidence type="ECO:0000256" key="2">
    <source>
        <dbReference type="ARBA" id="ARBA00004613"/>
    </source>
</evidence>
<dbReference type="VEuPathDB" id="VectorBase:LLOJ009292"/>
<keyword evidence="10" id="KW-0862">Zinc</keyword>
<feature type="signal peptide" evidence="16">
    <location>
        <begin position="1"/>
        <end position="16"/>
    </location>
</feature>
<evidence type="ECO:0000256" key="3">
    <source>
        <dbReference type="ARBA" id="ARBA00005988"/>
    </source>
</evidence>
<dbReference type="EMBL" id="AJWK01032131">
    <property type="status" value="NOT_ANNOTATED_CDS"/>
    <property type="molecule type" value="Genomic_DNA"/>
</dbReference>
<evidence type="ECO:0000259" key="17">
    <source>
        <dbReference type="PROSITE" id="PS52035"/>
    </source>
</evidence>
<dbReference type="PANTHER" id="PTHR11705">
    <property type="entry name" value="PROTEASE FAMILY M14 CARBOXYPEPTIDASE A,B"/>
    <property type="match status" value="1"/>
</dbReference>
<dbReference type="PROSITE" id="PS00132">
    <property type="entry name" value="CARBOXYPEPT_ZN_1"/>
    <property type="match status" value="2"/>
</dbReference>
<evidence type="ECO:0000256" key="11">
    <source>
        <dbReference type="ARBA" id="ARBA00023049"/>
    </source>
</evidence>
<dbReference type="EnsemblMetazoa" id="LLOJ009292-RA">
    <property type="protein sequence ID" value="LLOJ009292-PA"/>
    <property type="gene ID" value="LLOJ009292"/>
</dbReference>
<evidence type="ECO:0000256" key="5">
    <source>
        <dbReference type="ARBA" id="ARBA00022645"/>
    </source>
</evidence>
<dbReference type="Pfam" id="PF00246">
    <property type="entry name" value="Peptidase_M14"/>
    <property type="match status" value="3"/>
</dbReference>
<proteinExistence type="inferred from homology"/>
<keyword evidence="11" id="KW-0482">Metalloprotease</keyword>
<evidence type="ECO:0000256" key="12">
    <source>
        <dbReference type="ARBA" id="ARBA00023157"/>
    </source>
</evidence>
<keyword evidence="4" id="KW-0964">Secreted</keyword>
<evidence type="ECO:0000256" key="14">
    <source>
        <dbReference type="ARBA" id="ARBA00069039"/>
    </source>
</evidence>
<evidence type="ECO:0000256" key="15">
    <source>
        <dbReference type="PROSITE-ProRule" id="PRU01379"/>
    </source>
</evidence>
<comment type="function">
    <text evidence="13">Involved in the digestion of the blood meal.</text>
</comment>
<dbReference type="GO" id="GO:0004181">
    <property type="term" value="F:metallocarboxypeptidase activity"/>
    <property type="evidence" value="ECO:0007669"/>
    <property type="project" value="InterPro"/>
</dbReference>
<reference evidence="18" key="1">
    <citation type="submission" date="2020-05" db="UniProtKB">
        <authorList>
            <consortium name="EnsemblMetazoa"/>
        </authorList>
    </citation>
    <scope>IDENTIFICATION</scope>
    <source>
        <strain evidence="18">Jacobina</strain>
    </source>
</reference>
<evidence type="ECO:0000256" key="8">
    <source>
        <dbReference type="ARBA" id="ARBA00022729"/>
    </source>
</evidence>
<dbReference type="PANTHER" id="PTHR11705:SF153">
    <property type="entry name" value="ZINC CARBOXYPEPTIDASE A 1-LIKE PROTEIN"/>
    <property type="match status" value="1"/>
</dbReference>
<dbReference type="GO" id="GO:0005615">
    <property type="term" value="C:extracellular space"/>
    <property type="evidence" value="ECO:0007669"/>
    <property type="project" value="TreeGrafter"/>
</dbReference>
<dbReference type="GO" id="GO:0006508">
    <property type="term" value="P:proteolysis"/>
    <property type="evidence" value="ECO:0007669"/>
    <property type="project" value="UniProtKB-KW"/>
</dbReference>
<dbReference type="PROSITE" id="PS52035">
    <property type="entry name" value="PEPTIDASE_M14"/>
    <property type="match status" value="2"/>
</dbReference>
<feature type="active site" description="Proton donor/acceptor" evidence="15">
    <location>
        <position position="782"/>
    </location>
</feature>
<evidence type="ECO:0000256" key="9">
    <source>
        <dbReference type="ARBA" id="ARBA00022801"/>
    </source>
</evidence>
<dbReference type="EMBL" id="AJWK01032132">
    <property type="status" value="NOT_ANNOTATED_CDS"/>
    <property type="molecule type" value="Genomic_DNA"/>
</dbReference>
<keyword evidence="9" id="KW-0378">Hydrolase</keyword>
<name>A0A1B0CWA8_LUTLO</name>
<evidence type="ECO:0000313" key="19">
    <source>
        <dbReference type="Proteomes" id="UP000092461"/>
    </source>
</evidence>
<dbReference type="Gene3D" id="3.40.630.10">
    <property type="entry name" value="Zn peptidases"/>
    <property type="match status" value="3"/>
</dbReference>
<feature type="domain" description="Peptidase M14" evidence="17">
    <location>
        <begin position="522"/>
        <end position="821"/>
    </location>
</feature>
<dbReference type="InterPro" id="IPR036990">
    <property type="entry name" value="M14A-like_propep"/>
</dbReference>
<dbReference type="VEuPathDB" id="VectorBase:LLONM1_007472"/>
<comment type="cofactor">
    <cofactor evidence="1">
        <name>Zn(2+)</name>
        <dbReference type="ChEBI" id="CHEBI:29105"/>
    </cofactor>
</comment>
<dbReference type="VEuPathDB" id="VectorBase:LLONM1_000651"/>
<accession>A0A1B0CWA8</accession>
<comment type="subcellular location">
    <subcellularLocation>
        <location evidence="2">Secreted</location>
    </subcellularLocation>
</comment>
<keyword evidence="6" id="KW-0645">Protease</keyword>
<dbReference type="Pfam" id="PF02244">
    <property type="entry name" value="Propep_M14"/>
    <property type="match status" value="3"/>
</dbReference>
<evidence type="ECO:0000256" key="13">
    <source>
        <dbReference type="ARBA" id="ARBA00057299"/>
    </source>
</evidence>
<evidence type="ECO:0000256" key="4">
    <source>
        <dbReference type="ARBA" id="ARBA00022525"/>
    </source>
</evidence>
<evidence type="ECO:0000256" key="7">
    <source>
        <dbReference type="ARBA" id="ARBA00022723"/>
    </source>
</evidence>
<organism evidence="18 19">
    <name type="scientific">Lutzomyia longipalpis</name>
    <name type="common">Sand fly</name>
    <dbReference type="NCBI Taxonomy" id="7200"/>
    <lineage>
        <taxon>Eukaryota</taxon>
        <taxon>Metazoa</taxon>
        <taxon>Ecdysozoa</taxon>
        <taxon>Arthropoda</taxon>
        <taxon>Hexapoda</taxon>
        <taxon>Insecta</taxon>
        <taxon>Pterygota</taxon>
        <taxon>Neoptera</taxon>
        <taxon>Endopterygota</taxon>
        <taxon>Diptera</taxon>
        <taxon>Nematocera</taxon>
        <taxon>Psychodoidea</taxon>
        <taxon>Psychodidae</taxon>
        <taxon>Lutzomyia</taxon>
        <taxon>Lutzomyia</taxon>
    </lineage>
</organism>
<dbReference type="FunFam" id="3.30.70.340:FF:000002">
    <property type="entry name" value="Carboxypeptidase A"/>
    <property type="match status" value="1"/>
</dbReference>
<dbReference type="PRINTS" id="PR00765">
    <property type="entry name" value="CRBOXYPTASEA"/>
</dbReference>
<feature type="active site" description="Proton donor/acceptor" evidence="15">
    <location>
        <position position="377"/>
    </location>
</feature>
<dbReference type="InterPro" id="IPR057246">
    <property type="entry name" value="CARBOXYPEPT_ZN_1"/>
</dbReference>
<dbReference type="GO" id="GO:0008270">
    <property type="term" value="F:zinc ion binding"/>
    <property type="evidence" value="ECO:0007669"/>
    <property type="project" value="InterPro"/>
</dbReference>
<comment type="similarity">
    <text evidence="3 15">Belongs to the peptidase M14 family.</text>
</comment>
<dbReference type="Gene3D" id="3.30.70.340">
    <property type="entry name" value="Metallocarboxypeptidase-like"/>
    <property type="match status" value="3"/>
</dbReference>
<keyword evidence="7" id="KW-0479">Metal-binding</keyword>
<evidence type="ECO:0000256" key="1">
    <source>
        <dbReference type="ARBA" id="ARBA00001947"/>
    </source>
</evidence>
<dbReference type="SMART" id="SM00631">
    <property type="entry name" value="Zn_pept"/>
    <property type="match status" value="2"/>
</dbReference>
<evidence type="ECO:0000256" key="16">
    <source>
        <dbReference type="SAM" id="SignalP"/>
    </source>
</evidence>
<feature type="chain" id="PRO_5008406221" description="Zinc carboxypeptidase A 1" evidence="16">
    <location>
        <begin position="17"/>
        <end position="1035"/>
    </location>
</feature>
<dbReference type="VEuPathDB" id="VectorBase:LLONM1_003765"/>
<dbReference type="Proteomes" id="UP000092461">
    <property type="component" value="Unassembled WGS sequence"/>
</dbReference>
<evidence type="ECO:0000256" key="10">
    <source>
        <dbReference type="ARBA" id="ARBA00022833"/>
    </source>
</evidence>
<protein>
    <recommendedName>
        <fullName evidence="14">Zinc carboxypeptidase A 1</fullName>
    </recommendedName>
</protein>
<feature type="domain" description="Peptidase M14" evidence="17">
    <location>
        <begin position="117"/>
        <end position="416"/>
    </location>
</feature>
<keyword evidence="12" id="KW-1015">Disulfide bond</keyword>
<sequence>MKLLILFVCSLSLIAAEPARFDNYRVYSVAIETEDHLSTLLTVNRGIGGYDFLVEPRIVGTKADIIVPPHMQDDFEELAKGHEFNVELVFSDLQQIIDRERPQQSFQRAAEDFDVNAYHSTEEINEWLYYLAEQYPEVQVIRGGSTFEGRDIIGININRKVDENPGIFIEANIHAREWITSGSTVWLINKLLTATDAEPAYKDLADNINWYIFPVVNVDGYEYSRNVYRMWRKTRSRQGFICQGVDPNRNWDSSWQAGGVGASDNMCDLDFGGPNAFSEIETRTLSEYILSVEDKLNIYISFHSAAELLLFPWGHTADPVAGYEDFYAVAEATVNALEARHGTVYRFGSINQAIYPATGGSIDWTFLRMGILSYCYEFRSRNTATGERYGFIAPPEEIQPNSEEVLDSLVAMVAKARELASRFRFDNFKVYRVPIEVEEQLKALKGIRTGANSYEYFEEPQRTGQSVDILVPPHLEKDFDTIAETNRLHRELIVENFQELVDKERPNVEKDDQDDEEFGWDDYHSIDTINAWLYSLEALYDEVTVVKGGTTYEGRDILGVNINRKPGQNPGIFIESQIHANEWIASGSATWMINKLLTATPEETGIRNLADNINWYIFPLINADGYEYTRNVYRMWRKTRSPQGLICNGVDPNRNWDVFWEKGGIGSSANMCDGSFAGPEAFSEIESQTLSEFILSLQSELNFYIGFHSAANMLLFPWGHTSNPATNYVEFMEIAEAAVTALHARHGTVYTYGPVYSTIYPTTGISADWVHYALGIPGFTYEFRNMNTETGEYYGGLAPPDQIQPNAEEVLDSLVALVEKATELGYMTEEQLKALKGIRTGANSYEYFEEPQRTGQSVDILVPPHLEKDFDSIAETNKLSRKLIVENFQELVDKERPNAVEDDEEFGWDDYHSIDTINAWLYSLEALYDEVTVMEIAEATVTALQARYGTVYTYGPIYSTIYPATGSSPDWVHYTLGIPGFTYEFRNMNTETGEYYGALAPPDQIQPNAEEVLDSLVALVQKATELGYMTVTKQK</sequence>
<evidence type="ECO:0000256" key="6">
    <source>
        <dbReference type="ARBA" id="ARBA00022670"/>
    </source>
</evidence>
<keyword evidence="8 16" id="KW-0732">Signal</keyword>
<dbReference type="InterPro" id="IPR000834">
    <property type="entry name" value="Peptidase_M14"/>
</dbReference>
<keyword evidence="5" id="KW-0121">Carboxypeptidase</keyword>
<dbReference type="SUPFAM" id="SSF53187">
    <property type="entry name" value="Zn-dependent exopeptidases"/>
    <property type="match status" value="3"/>
</dbReference>
<dbReference type="AlphaFoldDB" id="A0A1B0CWA8"/>